<dbReference type="EMBL" id="MVGC01000075">
    <property type="protein sequence ID" value="RJE24595.1"/>
    <property type="molecule type" value="Genomic_DNA"/>
</dbReference>
<evidence type="ECO:0000313" key="2">
    <source>
        <dbReference type="Proteomes" id="UP000266188"/>
    </source>
</evidence>
<keyword evidence="1" id="KW-0418">Kinase</keyword>
<organism evidence="1 2">
    <name type="scientific">Aspergillus sclerotialis</name>
    <dbReference type="NCBI Taxonomy" id="2070753"/>
    <lineage>
        <taxon>Eukaryota</taxon>
        <taxon>Fungi</taxon>
        <taxon>Dikarya</taxon>
        <taxon>Ascomycota</taxon>
        <taxon>Pezizomycotina</taxon>
        <taxon>Eurotiomycetes</taxon>
        <taxon>Eurotiomycetidae</taxon>
        <taxon>Eurotiales</taxon>
        <taxon>Aspergillaceae</taxon>
        <taxon>Aspergillus</taxon>
        <taxon>Aspergillus subgen. Polypaecilum</taxon>
    </lineage>
</organism>
<protein>
    <submittedName>
        <fullName evidence="1">Choline/ethanolamine kinase</fullName>
    </submittedName>
</protein>
<keyword evidence="1" id="KW-0808">Transferase</keyword>
<proteinExistence type="predicted"/>
<gene>
    <name evidence="1" type="ORF">PHISCL_03073</name>
</gene>
<evidence type="ECO:0000313" key="1">
    <source>
        <dbReference type="EMBL" id="RJE24595.1"/>
    </source>
</evidence>
<comment type="caution">
    <text evidence="1">The sequence shown here is derived from an EMBL/GenBank/DDBJ whole genome shotgun (WGS) entry which is preliminary data.</text>
</comment>
<sequence>MTEYPSTGVPVPYKRQNLHKGHHYIKDGNIFLPCQSPVDPLSLQPRQEFITVLDKQMGRIALEWDLSWVTKSGYGVRSAEAEAMRLVFKHTNIPVPEVIFARFDPEKSITDQSEFFKPDFRLLEGIIE</sequence>
<name>A0A3A3A3J0_9EURO</name>
<dbReference type="GO" id="GO:0016301">
    <property type="term" value="F:kinase activity"/>
    <property type="evidence" value="ECO:0007669"/>
    <property type="project" value="UniProtKB-KW"/>
</dbReference>
<accession>A0A3A3A3J0</accession>
<dbReference type="AlphaFoldDB" id="A0A3A3A3J0"/>
<dbReference type="OrthoDB" id="2906425at2759"/>
<dbReference type="Proteomes" id="UP000266188">
    <property type="component" value="Unassembled WGS sequence"/>
</dbReference>
<reference evidence="2" key="1">
    <citation type="submission" date="2017-02" db="EMBL/GenBank/DDBJ databases">
        <authorList>
            <person name="Tafer H."/>
            <person name="Lopandic K."/>
        </authorList>
    </citation>
    <scope>NUCLEOTIDE SEQUENCE [LARGE SCALE GENOMIC DNA]</scope>
    <source>
        <strain evidence="2">CBS 366.77</strain>
    </source>
</reference>
<keyword evidence="2" id="KW-1185">Reference proteome</keyword>
<dbReference type="STRING" id="2070753.A0A3A3A3J0"/>